<sequence>MDVLSKIDTGAANHYAPVLHEISERRMEFRHIKFKFEHRKNNFEVHALAKAATSLAVGRHIWLGTLPDI</sequence>
<protein>
    <recommendedName>
        <fullName evidence="3">RNase H type-1 domain-containing protein</fullName>
    </recommendedName>
</protein>
<reference evidence="1" key="3">
    <citation type="submission" date="2022-06" db="UniProtKB">
        <authorList>
            <consortium name="EnsemblPlants"/>
        </authorList>
    </citation>
    <scope>IDENTIFICATION</scope>
</reference>
<dbReference type="Gramene" id="TuG1812G0500003523.01.T01">
    <property type="protein sequence ID" value="TuG1812G0500003523.01.T01.cds305798"/>
    <property type="gene ID" value="TuG1812G0500003523.01"/>
</dbReference>
<evidence type="ECO:0008006" key="3">
    <source>
        <dbReference type="Google" id="ProtNLM"/>
    </source>
</evidence>
<evidence type="ECO:0000313" key="1">
    <source>
        <dbReference type="EnsemblPlants" id="TuG1812G0500003523.01.T01.cds305798"/>
    </source>
</evidence>
<name>A0A8R7UL65_TRIUA</name>
<reference evidence="2" key="1">
    <citation type="journal article" date="2013" name="Nature">
        <title>Draft genome of the wheat A-genome progenitor Triticum urartu.</title>
        <authorList>
            <person name="Ling H.Q."/>
            <person name="Zhao S."/>
            <person name="Liu D."/>
            <person name="Wang J."/>
            <person name="Sun H."/>
            <person name="Zhang C."/>
            <person name="Fan H."/>
            <person name="Li D."/>
            <person name="Dong L."/>
            <person name="Tao Y."/>
            <person name="Gao C."/>
            <person name="Wu H."/>
            <person name="Li Y."/>
            <person name="Cui Y."/>
            <person name="Guo X."/>
            <person name="Zheng S."/>
            <person name="Wang B."/>
            <person name="Yu K."/>
            <person name="Liang Q."/>
            <person name="Yang W."/>
            <person name="Lou X."/>
            <person name="Chen J."/>
            <person name="Feng M."/>
            <person name="Jian J."/>
            <person name="Zhang X."/>
            <person name="Luo G."/>
            <person name="Jiang Y."/>
            <person name="Liu J."/>
            <person name="Wang Z."/>
            <person name="Sha Y."/>
            <person name="Zhang B."/>
            <person name="Wu H."/>
            <person name="Tang D."/>
            <person name="Shen Q."/>
            <person name="Xue P."/>
            <person name="Zou S."/>
            <person name="Wang X."/>
            <person name="Liu X."/>
            <person name="Wang F."/>
            <person name="Yang Y."/>
            <person name="An X."/>
            <person name="Dong Z."/>
            <person name="Zhang K."/>
            <person name="Zhang X."/>
            <person name="Luo M.C."/>
            <person name="Dvorak J."/>
            <person name="Tong Y."/>
            <person name="Wang J."/>
            <person name="Yang H."/>
            <person name="Li Z."/>
            <person name="Wang D."/>
            <person name="Zhang A."/>
            <person name="Wang J."/>
        </authorList>
    </citation>
    <scope>NUCLEOTIDE SEQUENCE</scope>
    <source>
        <strain evidence="2">cv. G1812</strain>
    </source>
</reference>
<accession>A0A8R7UL65</accession>
<reference evidence="1" key="2">
    <citation type="submission" date="2018-03" db="EMBL/GenBank/DDBJ databases">
        <title>The Triticum urartu genome reveals the dynamic nature of wheat genome evolution.</title>
        <authorList>
            <person name="Ling H."/>
            <person name="Ma B."/>
            <person name="Shi X."/>
            <person name="Liu H."/>
            <person name="Dong L."/>
            <person name="Sun H."/>
            <person name="Cao Y."/>
            <person name="Gao Q."/>
            <person name="Zheng S."/>
            <person name="Li Y."/>
            <person name="Yu Y."/>
            <person name="Du H."/>
            <person name="Qi M."/>
            <person name="Li Y."/>
            <person name="Yu H."/>
            <person name="Cui Y."/>
            <person name="Wang N."/>
            <person name="Chen C."/>
            <person name="Wu H."/>
            <person name="Zhao Y."/>
            <person name="Zhang J."/>
            <person name="Li Y."/>
            <person name="Zhou W."/>
            <person name="Zhang B."/>
            <person name="Hu W."/>
            <person name="Eijk M."/>
            <person name="Tang J."/>
            <person name="Witsenboer H."/>
            <person name="Zhao S."/>
            <person name="Li Z."/>
            <person name="Zhang A."/>
            <person name="Wang D."/>
            <person name="Liang C."/>
        </authorList>
    </citation>
    <scope>NUCLEOTIDE SEQUENCE [LARGE SCALE GENOMIC DNA]</scope>
    <source>
        <strain evidence="1">cv. G1812</strain>
    </source>
</reference>
<dbReference type="Proteomes" id="UP000015106">
    <property type="component" value="Chromosome 5"/>
</dbReference>
<organism evidence="1 2">
    <name type="scientific">Triticum urartu</name>
    <name type="common">Red wild einkorn</name>
    <name type="synonym">Crithodium urartu</name>
    <dbReference type="NCBI Taxonomy" id="4572"/>
    <lineage>
        <taxon>Eukaryota</taxon>
        <taxon>Viridiplantae</taxon>
        <taxon>Streptophyta</taxon>
        <taxon>Embryophyta</taxon>
        <taxon>Tracheophyta</taxon>
        <taxon>Spermatophyta</taxon>
        <taxon>Magnoliopsida</taxon>
        <taxon>Liliopsida</taxon>
        <taxon>Poales</taxon>
        <taxon>Poaceae</taxon>
        <taxon>BOP clade</taxon>
        <taxon>Pooideae</taxon>
        <taxon>Triticodae</taxon>
        <taxon>Triticeae</taxon>
        <taxon>Triticinae</taxon>
        <taxon>Triticum</taxon>
    </lineage>
</organism>
<keyword evidence="2" id="KW-1185">Reference proteome</keyword>
<dbReference type="EnsemblPlants" id="TuG1812G0500003523.01.T01">
    <property type="protein sequence ID" value="TuG1812G0500003523.01.T01.cds305798"/>
    <property type="gene ID" value="TuG1812G0500003523.01"/>
</dbReference>
<evidence type="ECO:0000313" key="2">
    <source>
        <dbReference type="Proteomes" id="UP000015106"/>
    </source>
</evidence>
<dbReference type="AlphaFoldDB" id="A0A8R7UL65"/>
<proteinExistence type="predicted"/>